<gene>
    <name evidence="1" type="ORF">JG688_00003030</name>
</gene>
<comment type="caution">
    <text evidence="1">The sequence shown here is derived from an EMBL/GenBank/DDBJ whole genome shotgun (WGS) entry which is preliminary data.</text>
</comment>
<protein>
    <submittedName>
        <fullName evidence="1">Uncharacterized protein</fullName>
    </submittedName>
</protein>
<dbReference type="AlphaFoldDB" id="A0A8J5ITX6"/>
<name>A0A8J5ITX6_9STRA</name>
<proteinExistence type="predicted"/>
<accession>A0A8J5ITX6</accession>
<dbReference type="Proteomes" id="UP000709295">
    <property type="component" value="Unassembled WGS sequence"/>
</dbReference>
<reference evidence="1" key="1">
    <citation type="submission" date="2021-01" db="EMBL/GenBank/DDBJ databases">
        <title>Phytophthora aleatoria, a newly-described species from Pinus radiata is distinct from Phytophthora cactorum isolates based on comparative genomics.</title>
        <authorList>
            <person name="Mcdougal R."/>
            <person name="Panda P."/>
            <person name="Williams N."/>
            <person name="Studholme D.J."/>
        </authorList>
    </citation>
    <scope>NUCLEOTIDE SEQUENCE</scope>
    <source>
        <strain evidence="1">NZFS 4037</strain>
    </source>
</reference>
<keyword evidence="2" id="KW-1185">Reference proteome</keyword>
<sequence>QHTPGCRVVCVLSASVPRECWRRCLKHPSSGICVAAVSEGKKMVVTETGWSSRVLRSVVDVTSPANQAEFFSNFIQMDRSKNFGFNWYCQHDSRWRVNNVERKFNWITTRVSSEVLRGDCFCETVEFTYPQDTVAAVRFFQQKGPVSSDETVTCNSKAINSDEAVVCFGEEANWDEAVVYNNEEVNSDETLVHNSKEVNSNEVVLNKSKKISSDETAVYNREGYLQIKESTCTCY</sequence>
<feature type="non-terminal residue" evidence="1">
    <location>
        <position position="1"/>
    </location>
</feature>
<organism evidence="1 2">
    <name type="scientific">Phytophthora aleatoria</name>
    <dbReference type="NCBI Taxonomy" id="2496075"/>
    <lineage>
        <taxon>Eukaryota</taxon>
        <taxon>Sar</taxon>
        <taxon>Stramenopiles</taxon>
        <taxon>Oomycota</taxon>
        <taxon>Peronosporomycetes</taxon>
        <taxon>Peronosporales</taxon>
        <taxon>Peronosporaceae</taxon>
        <taxon>Phytophthora</taxon>
    </lineage>
</organism>
<evidence type="ECO:0000313" key="1">
    <source>
        <dbReference type="EMBL" id="KAG6974520.1"/>
    </source>
</evidence>
<dbReference type="EMBL" id="JAENGY010000087">
    <property type="protein sequence ID" value="KAG6974520.1"/>
    <property type="molecule type" value="Genomic_DNA"/>
</dbReference>
<evidence type="ECO:0000313" key="2">
    <source>
        <dbReference type="Proteomes" id="UP000709295"/>
    </source>
</evidence>